<keyword evidence="1" id="KW-0449">Lipoprotein</keyword>
<gene>
    <name evidence="1" type="ORF">MMF98_05470</name>
</gene>
<proteinExistence type="predicted"/>
<evidence type="ECO:0000313" key="2">
    <source>
        <dbReference type="Proteomes" id="UP001139447"/>
    </source>
</evidence>
<dbReference type="RefSeq" id="WP_243305111.1">
    <property type="nucleotide sequence ID" value="NZ_JALGBI010000001.1"/>
</dbReference>
<dbReference type="InterPro" id="IPR047937">
    <property type="entry name" value="Eex_IncN-like"/>
</dbReference>
<protein>
    <submittedName>
        <fullName evidence="1">EexN family lipoprotein</fullName>
    </submittedName>
</protein>
<dbReference type="NCBIfam" id="NF033894">
    <property type="entry name" value="Eex_IncN"/>
    <property type="match status" value="1"/>
</dbReference>
<comment type="caution">
    <text evidence="1">The sequence shown here is derived from an EMBL/GenBank/DDBJ whole genome shotgun (WGS) entry which is preliminary data.</text>
</comment>
<dbReference type="Proteomes" id="UP001139447">
    <property type="component" value="Unassembled WGS sequence"/>
</dbReference>
<dbReference type="AlphaFoldDB" id="A0A9X1VSR5"/>
<organism evidence="1 2">
    <name type="scientific">Variovorax terrae</name>
    <dbReference type="NCBI Taxonomy" id="2923278"/>
    <lineage>
        <taxon>Bacteria</taxon>
        <taxon>Pseudomonadati</taxon>
        <taxon>Pseudomonadota</taxon>
        <taxon>Betaproteobacteria</taxon>
        <taxon>Burkholderiales</taxon>
        <taxon>Comamonadaceae</taxon>
        <taxon>Variovorax</taxon>
    </lineage>
</organism>
<dbReference type="PROSITE" id="PS51257">
    <property type="entry name" value="PROKAR_LIPOPROTEIN"/>
    <property type="match status" value="1"/>
</dbReference>
<keyword evidence="2" id="KW-1185">Reference proteome</keyword>
<dbReference type="EMBL" id="JALGBI010000001">
    <property type="protein sequence ID" value="MCJ0762657.1"/>
    <property type="molecule type" value="Genomic_DNA"/>
</dbReference>
<sequence length="109" mass="11426">MTRASVLCGFVLLLAGCGQQEVPSVDALSADPSRLRLLKEQCRAGQLDGALCAQVAQADLRRFFSGKAGPDEYRTLADLPPIPPSFDEPAEDSEAVAVAAALPGQEDSP</sequence>
<name>A0A9X1VSR5_9BURK</name>
<accession>A0A9X1VSR5</accession>
<evidence type="ECO:0000313" key="1">
    <source>
        <dbReference type="EMBL" id="MCJ0762657.1"/>
    </source>
</evidence>
<reference evidence="1" key="1">
    <citation type="submission" date="2022-03" db="EMBL/GenBank/DDBJ databases">
        <authorList>
            <person name="Woo C.Y."/>
        </authorList>
    </citation>
    <scope>NUCLEOTIDE SEQUENCE</scope>
    <source>
        <strain evidence="1">CYS-02</strain>
    </source>
</reference>